<proteinExistence type="predicted"/>
<evidence type="ECO:0000313" key="1">
    <source>
        <dbReference type="EMBL" id="KAF3586403.1"/>
    </source>
</evidence>
<accession>A0A8S9S109</accession>
<dbReference type="Proteomes" id="UP000712600">
    <property type="component" value="Unassembled WGS sequence"/>
</dbReference>
<gene>
    <name evidence="1" type="ORF">F2Q69_00025616</name>
</gene>
<organism evidence="1 2">
    <name type="scientific">Brassica cretica</name>
    <name type="common">Mustard</name>
    <dbReference type="NCBI Taxonomy" id="69181"/>
    <lineage>
        <taxon>Eukaryota</taxon>
        <taxon>Viridiplantae</taxon>
        <taxon>Streptophyta</taxon>
        <taxon>Embryophyta</taxon>
        <taxon>Tracheophyta</taxon>
        <taxon>Spermatophyta</taxon>
        <taxon>Magnoliopsida</taxon>
        <taxon>eudicotyledons</taxon>
        <taxon>Gunneridae</taxon>
        <taxon>Pentapetalae</taxon>
        <taxon>rosids</taxon>
        <taxon>malvids</taxon>
        <taxon>Brassicales</taxon>
        <taxon>Brassicaceae</taxon>
        <taxon>Brassiceae</taxon>
        <taxon>Brassica</taxon>
    </lineage>
</organism>
<comment type="caution">
    <text evidence="1">The sequence shown here is derived from an EMBL/GenBank/DDBJ whole genome shotgun (WGS) entry which is preliminary data.</text>
</comment>
<name>A0A8S9S109_BRACR</name>
<evidence type="ECO:0000313" key="2">
    <source>
        <dbReference type="Proteomes" id="UP000712600"/>
    </source>
</evidence>
<protein>
    <submittedName>
        <fullName evidence="1">Uncharacterized protein</fullName>
    </submittedName>
</protein>
<dbReference type="AlphaFoldDB" id="A0A8S9S109"/>
<reference evidence="1" key="1">
    <citation type="submission" date="2019-12" db="EMBL/GenBank/DDBJ databases">
        <title>Genome sequencing and annotation of Brassica cretica.</title>
        <authorList>
            <person name="Studholme D.J."/>
            <person name="Sarris P."/>
        </authorList>
    </citation>
    <scope>NUCLEOTIDE SEQUENCE</scope>
    <source>
        <strain evidence="1">PFS-109/04</strain>
        <tissue evidence="1">Leaf</tissue>
    </source>
</reference>
<dbReference type="EMBL" id="QGKX02000088">
    <property type="protein sequence ID" value="KAF3586403.1"/>
    <property type="molecule type" value="Genomic_DNA"/>
</dbReference>
<sequence>MVTSMDLLQQDYDSGMTTAPVVIMKMMTPVVGHGLIMLQFRSSLLHLSVKSAMTRVDKGSGAARISDPPPIVLCGIEVWSGKAWSVAAEGKMCLGVDGLSVGVRDQKASGGGSVVRDMSE</sequence>